<dbReference type="EMBL" id="AUZX01010455">
    <property type="protein sequence ID" value="EQD47979.1"/>
    <property type="molecule type" value="Genomic_DNA"/>
</dbReference>
<protein>
    <submittedName>
        <fullName evidence="2">Beta-lactamase</fullName>
    </submittedName>
</protein>
<dbReference type="InterPro" id="IPR001466">
    <property type="entry name" value="Beta-lactam-related"/>
</dbReference>
<evidence type="ECO:0000259" key="1">
    <source>
        <dbReference type="Pfam" id="PF00144"/>
    </source>
</evidence>
<dbReference type="AlphaFoldDB" id="T1B542"/>
<feature type="non-terminal residue" evidence="2">
    <location>
        <position position="162"/>
    </location>
</feature>
<reference evidence="2" key="1">
    <citation type="submission" date="2013-08" db="EMBL/GenBank/DDBJ databases">
        <authorList>
            <person name="Mendez C."/>
            <person name="Richter M."/>
            <person name="Ferrer M."/>
            <person name="Sanchez J."/>
        </authorList>
    </citation>
    <scope>NUCLEOTIDE SEQUENCE</scope>
</reference>
<accession>T1B542</accession>
<dbReference type="Pfam" id="PF00144">
    <property type="entry name" value="Beta-lactamase"/>
    <property type="match status" value="1"/>
</dbReference>
<dbReference type="SUPFAM" id="SSF56601">
    <property type="entry name" value="beta-lactamase/transpeptidase-like"/>
    <property type="match status" value="1"/>
</dbReference>
<sequence>AVTSVAAMQLVEGGLLTLDAPIAPVLPELAERPVLEGFDAEGRPRLRPAKRPVTLRHLLTHTAGFAYDMWNADIKRLMERENVPGVISCRQAALQTPLTFDPGEKWHYGINIDFVGRAVEAVSGRSLQDYFRAHILDPLGMADTGFTLGPGQRARRVGMHAR</sequence>
<feature type="domain" description="Beta-lactamase-related" evidence="1">
    <location>
        <begin position="1"/>
        <end position="160"/>
    </location>
</feature>
<gene>
    <name evidence="2" type="ORF">B1A_14246</name>
</gene>
<feature type="non-terminal residue" evidence="2">
    <location>
        <position position="1"/>
    </location>
</feature>
<name>T1B542_9ZZZZ</name>
<dbReference type="PANTHER" id="PTHR43283:SF3">
    <property type="entry name" value="BETA-LACTAMASE FAMILY PROTEIN (AFU_ORTHOLOGUE AFUA_5G07500)"/>
    <property type="match status" value="1"/>
</dbReference>
<dbReference type="InterPro" id="IPR012338">
    <property type="entry name" value="Beta-lactam/transpept-like"/>
</dbReference>
<proteinExistence type="predicted"/>
<dbReference type="PANTHER" id="PTHR43283">
    <property type="entry name" value="BETA-LACTAMASE-RELATED"/>
    <property type="match status" value="1"/>
</dbReference>
<dbReference type="InterPro" id="IPR050789">
    <property type="entry name" value="Diverse_Enzym_Activities"/>
</dbReference>
<comment type="caution">
    <text evidence="2">The sequence shown here is derived from an EMBL/GenBank/DDBJ whole genome shotgun (WGS) entry which is preliminary data.</text>
</comment>
<organism evidence="2">
    <name type="scientific">mine drainage metagenome</name>
    <dbReference type="NCBI Taxonomy" id="410659"/>
    <lineage>
        <taxon>unclassified sequences</taxon>
        <taxon>metagenomes</taxon>
        <taxon>ecological metagenomes</taxon>
    </lineage>
</organism>
<reference evidence="2" key="2">
    <citation type="journal article" date="2014" name="ISME J.">
        <title>Microbial stratification in low pH oxic and suboxic macroscopic growths along an acid mine drainage.</title>
        <authorList>
            <person name="Mendez-Garcia C."/>
            <person name="Mesa V."/>
            <person name="Sprenger R.R."/>
            <person name="Richter M."/>
            <person name="Diez M.S."/>
            <person name="Solano J."/>
            <person name="Bargiela R."/>
            <person name="Golyshina O.V."/>
            <person name="Manteca A."/>
            <person name="Ramos J.L."/>
            <person name="Gallego J.R."/>
            <person name="Llorente I."/>
            <person name="Martins Dos Santos V.A."/>
            <person name="Jensen O.N."/>
            <person name="Pelaez A.I."/>
            <person name="Sanchez J."/>
            <person name="Ferrer M."/>
        </authorList>
    </citation>
    <scope>NUCLEOTIDE SEQUENCE</scope>
</reference>
<dbReference type="Gene3D" id="3.40.710.10">
    <property type="entry name" value="DD-peptidase/beta-lactamase superfamily"/>
    <property type="match status" value="1"/>
</dbReference>
<evidence type="ECO:0000313" key="2">
    <source>
        <dbReference type="EMBL" id="EQD47979.1"/>
    </source>
</evidence>